<accession>A0A8T0AKY4</accession>
<feature type="compositionally biased region" description="Polar residues" evidence="1">
    <location>
        <begin position="28"/>
        <end position="37"/>
    </location>
</feature>
<reference evidence="2" key="1">
    <citation type="submission" date="2020-08" db="EMBL/GenBank/DDBJ databases">
        <title>Chromosome-level assembly of Southern catfish (Silurus meridionalis) provides insights into visual adaptation to the nocturnal and benthic lifestyles.</title>
        <authorList>
            <person name="Zhang Y."/>
            <person name="Wang D."/>
            <person name="Peng Z."/>
        </authorList>
    </citation>
    <scope>NUCLEOTIDE SEQUENCE</scope>
    <source>
        <strain evidence="2">SWU-2019-XX</strain>
        <tissue evidence="2">Muscle</tissue>
    </source>
</reference>
<dbReference type="EMBL" id="JABFDY010000020">
    <property type="protein sequence ID" value="KAF7692391.1"/>
    <property type="molecule type" value="Genomic_DNA"/>
</dbReference>
<name>A0A8T0AKY4_SILME</name>
<feature type="region of interest" description="Disordered" evidence="1">
    <location>
        <begin position="1"/>
        <end position="47"/>
    </location>
</feature>
<protein>
    <submittedName>
        <fullName evidence="2">Uncharacterized protein</fullName>
    </submittedName>
</protein>
<proteinExistence type="predicted"/>
<evidence type="ECO:0000313" key="3">
    <source>
        <dbReference type="Proteomes" id="UP000606274"/>
    </source>
</evidence>
<keyword evidence="3" id="KW-1185">Reference proteome</keyword>
<comment type="caution">
    <text evidence="2">The sequence shown here is derived from an EMBL/GenBank/DDBJ whole genome shotgun (WGS) entry which is preliminary data.</text>
</comment>
<sequence length="213" mass="23169">MGSVTSALSRTRNTLVKVGSEPQREANQDPNPDLNQNEDSDCARRTSVRGVFPGRRAKKARAKASACEEVQPHEGDENIASRGPLFRRYHGHGPVTTPAGLLSTPSHAHWLTSTLTCCSTGTLANEDGESNSRPPAMFARSKSQSALWNTITSGLGSKEKVKGQRSIADDPRSPEEILAEEFPSQGVEAIPHHFAQLVMRCLPKVTQEKAMRD</sequence>
<organism evidence="2 3">
    <name type="scientific">Silurus meridionalis</name>
    <name type="common">Southern catfish</name>
    <name type="synonym">Silurus soldatovi meridionalis</name>
    <dbReference type="NCBI Taxonomy" id="175797"/>
    <lineage>
        <taxon>Eukaryota</taxon>
        <taxon>Metazoa</taxon>
        <taxon>Chordata</taxon>
        <taxon>Craniata</taxon>
        <taxon>Vertebrata</taxon>
        <taxon>Euteleostomi</taxon>
        <taxon>Actinopterygii</taxon>
        <taxon>Neopterygii</taxon>
        <taxon>Teleostei</taxon>
        <taxon>Ostariophysi</taxon>
        <taxon>Siluriformes</taxon>
        <taxon>Siluridae</taxon>
        <taxon>Silurus</taxon>
    </lineage>
</organism>
<feature type="compositionally biased region" description="Polar residues" evidence="1">
    <location>
        <begin position="1"/>
        <end position="14"/>
    </location>
</feature>
<evidence type="ECO:0000256" key="1">
    <source>
        <dbReference type="SAM" id="MobiDB-lite"/>
    </source>
</evidence>
<dbReference type="AlphaFoldDB" id="A0A8T0AKY4"/>
<dbReference type="Proteomes" id="UP000606274">
    <property type="component" value="Unassembled WGS sequence"/>
</dbReference>
<gene>
    <name evidence="2" type="ORF">HF521_010001</name>
</gene>
<evidence type="ECO:0000313" key="2">
    <source>
        <dbReference type="EMBL" id="KAF7692391.1"/>
    </source>
</evidence>